<dbReference type="Proteomes" id="UP000004816">
    <property type="component" value="Unassembled WGS sequence"/>
</dbReference>
<proteinExistence type="predicted"/>
<evidence type="ECO:0000313" key="2">
    <source>
        <dbReference type="Proteomes" id="UP000004816"/>
    </source>
</evidence>
<gene>
    <name evidence="1" type="ORF">HMPREF9336_01293</name>
</gene>
<evidence type="ECO:0000313" key="1">
    <source>
        <dbReference type="EMBL" id="EFV13854.2"/>
    </source>
</evidence>
<protein>
    <submittedName>
        <fullName evidence="1">Uncharacterized protein</fullName>
    </submittedName>
</protein>
<dbReference type="HOGENOM" id="CLU_2958136_0_0_11"/>
<name>E5XP72_SEGRC</name>
<reference evidence="1 2" key="1">
    <citation type="journal article" date="2011" name="Stand. Genomic Sci.">
        <title>High quality draft genome sequence of Segniliparus rugosus CDC 945(T)= (ATCC BAA-974(T)).</title>
        <authorList>
            <person name="Earl A.M."/>
            <person name="Desjardins C.A."/>
            <person name="Fitzgerald M.G."/>
            <person name="Arachchi H.M."/>
            <person name="Zeng Q."/>
            <person name="Mehta T."/>
            <person name="Griggs A."/>
            <person name="Birren B.W."/>
            <person name="Toney N.C."/>
            <person name="Carr J."/>
            <person name="Posey J."/>
            <person name="Butler W.R."/>
        </authorList>
    </citation>
    <scope>NUCLEOTIDE SEQUENCE [LARGE SCALE GENOMIC DNA]</scope>
    <source>
        <strain evidence="2">ATCC BAA-974 / DSM 45345 / CCUG 50838 / CIP 108380 / JCM 13579 / CDC 945</strain>
    </source>
</reference>
<comment type="caution">
    <text evidence="1">The sequence shown here is derived from an EMBL/GenBank/DDBJ whole genome shotgun (WGS) entry which is preliminary data.</text>
</comment>
<dbReference type="EMBL" id="ACZI02000003">
    <property type="protein sequence ID" value="EFV13854.2"/>
    <property type="molecule type" value="Genomic_DNA"/>
</dbReference>
<dbReference type="AlphaFoldDB" id="E5XP72"/>
<keyword evidence="2" id="KW-1185">Reference proteome</keyword>
<accession>E5XP72</accession>
<sequence>MFPGKAVFTVDYRDPATTLVMRTAVDEAVQISPNVYLCLGLADVRGRAVKLLWFTLTRS</sequence>
<organism evidence="1 2">
    <name type="scientific">Segniliparus rugosus (strain ATCC BAA-974 / DSM 45345 / CCUG 50838 / CIP 108380 / JCM 13579 / CDC 945)</name>
    <dbReference type="NCBI Taxonomy" id="679197"/>
    <lineage>
        <taxon>Bacteria</taxon>
        <taxon>Bacillati</taxon>
        <taxon>Actinomycetota</taxon>
        <taxon>Actinomycetes</taxon>
        <taxon>Mycobacteriales</taxon>
        <taxon>Segniliparaceae</taxon>
        <taxon>Segniliparus</taxon>
    </lineage>
</organism>